<evidence type="ECO:0000256" key="2">
    <source>
        <dbReference type="SAM" id="Phobius"/>
    </source>
</evidence>
<name>A0A0B2V1I9_TOXCA</name>
<reference evidence="3 4" key="1">
    <citation type="submission" date="2014-11" db="EMBL/GenBank/DDBJ databases">
        <title>Genetic blueprint of the zoonotic pathogen Toxocara canis.</title>
        <authorList>
            <person name="Zhu X.-Q."/>
            <person name="Korhonen P.K."/>
            <person name="Cai H."/>
            <person name="Young N.D."/>
            <person name="Nejsum P."/>
            <person name="von Samson-Himmelstjerna G."/>
            <person name="Boag P.R."/>
            <person name="Tan P."/>
            <person name="Li Q."/>
            <person name="Min J."/>
            <person name="Yang Y."/>
            <person name="Wang X."/>
            <person name="Fang X."/>
            <person name="Hall R.S."/>
            <person name="Hofmann A."/>
            <person name="Sternberg P.W."/>
            <person name="Jex A.R."/>
            <person name="Gasser R.B."/>
        </authorList>
    </citation>
    <scope>NUCLEOTIDE SEQUENCE [LARGE SCALE GENOMIC DNA]</scope>
    <source>
        <strain evidence="3">PN_DK_2014</strain>
    </source>
</reference>
<feature type="transmembrane region" description="Helical" evidence="2">
    <location>
        <begin position="12"/>
        <end position="31"/>
    </location>
</feature>
<sequence length="312" mass="33985">MVAFGAVLCYSALMPIYVCLLNMTIVLWAVFTCGAKKKSRPQESLIERSAVKSPQKKPMADQKAGTAAATDQKADKESDQSGDKIKPNSANVQKSEKPQTGEQRQQTANAVEQPQQSAPTTGAATPAQNETPKIEKTVIFSLSDGSGSKKSEENKEVEAKIFEYSKGETKSPTKVNEGESDDKTSGPDETQRTVATTAETQATDLVSTFDTENRTQKSELSIRMSETDGNEMKKKPEERSTSKAGDKPLSRSEGKKADKEGLSNSDEKKSKAERPENMEGSWKEGDLRKKVKSKSKKGGQLKGGDTSKREYN</sequence>
<feature type="compositionally biased region" description="Basic and acidic residues" evidence="1">
    <location>
        <begin position="147"/>
        <end position="171"/>
    </location>
</feature>
<evidence type="ECO:0000313" key="4">
    <source>
        <dbReference type="Proteomes" id="UP000031036"/>
    </source>
</evidence>
<feature type="compositionally biased region" description="Basic residues" evidence="1">
    <location>
        <begin position="289"/>
        <end position="299"/>
    </location>
</feature>
<evidence type="ECO:0000256" key="1">
    <source>
        <dbReference type="SAM" id="MobiDB-lite"/>
    </source>
</evidence>
<feature type="compositionally biased region" description="Basic and acidic residues" evidence="1">
    <location>
        <begin position="230"/>
        <end position="288"/>
    </location>
</feature>
<keyword evidence="2" id="KW-0472">Membrane</keyword>
<feature type="compositionally biased region" description="Polar residues" evidence="1">
    <location>
        <begin position="192"/>
        <end position="210"/>
    </location>
</feature>
<keyword evidence="2" id="KW-1133">Transmembrane helix</keyword>
<gene>
    <name evidence="3" type="ORF">Tcan_09123</name>
</gene>
<keyword evidence="4" id="KW-1185">Reference proteome</keyword>
<dbReference type="EMBL" id="JPKZ01002808">
    <property type="protein sequence ID" value="KHN74895.1"/>
    <property type="molecule type" value="Genomic_DNA"/>
</dbReference>
<dbReference type="Proteomes" id="UP000031036">
    <property type="component" value="Unassembled WGS sequence"/>
</dbReference>
<evidence type="ECO:0000313" key="3">
    <source>
        <dbReference type="EMBL" id="KHN74895.1"/>
    </source>
</evidence>
<organism evidence="3 4">
    <name type="scientific">Toxocara canis</name>
    <name type="common">Canine roundworm</name>
    <dbReference type="NCBI Taxonomy" id="6265"/>
    <lineage>
        <taxon>Eukaryota</taxon>
        <taxon>Metazoa</taxon>
        <taxon>Ecdysozoa</taxon>
        <taxon>Nematoda</taxon>
        <taxon>Chromadorea</taxon>
        <taxon>Rhabditida</taxon>
        <taxon>Spirurina</taxon>
        <taxon>Ascaridomorpha</taxon>
        <taxon>Ascaridoidea</taxon>
        <taxon>Toxocaridae</taxon>
        <taxon>Toxocara</taxon>
    </lineage>
</organism>
<proteinExistence type="predicted"/>
<comment type="caution">
    <text evidence="3">The sequence shown here is derived from an EMBL/GenBank/DDBJ whole genome shotgun (WGS) entry which is preliminary data.</text>
</comment>
<feature type="compositionally biased region" description="Basic and acidic residues" evidence="1">
    <location>
        <begin position="72"/>
        <end position="86"/>
    </location>
</feature>
<feature type="compositionally biased region" description="Basic and acidic residues" evidence="1">
    <location>
        <begin position="181"/>
        <end position="191"/>
    </location>
</feature>
<dbReference type="AlphaFoldDB" id="A0A0B2V1I9"/>
<accession>A0A0B2V1I9</accession>
<protein>
    <submittedName>
        <fullName evidence="3">Uncharacterized protein</fullName>
    </submittedName>
</protein>
<feature type="region of interest" description="Disordered" evidence="1">
    <location>
        <begin position="39"/>
        <end position="312"/>
    </location>
</feature>
<keyword evidence="2" id="KW-0812">Transmembrane</keyword>
<feature type="compositionally biased region" description="Polar residues" evidence="1">
    <location>
        <begin position="100"/>
        <end position="131"/>
    </location>
</feature>